<sequence>MKHIAIIVLSALIYGCGMIEPSPRQLKAQIWLPDMISGKRLTLLDDDMMMSLAFADSGDFVAATIGEKGGWIASPGMIWGISSDGRLLLKSDKDTVMHELTLLEYTNKLIVVRRGKDIETYKVGKYN</sequence>
<dbReference type="AlphaFoldDB" id="A0A851GSP1"/>
<proteinExistence type="predicted"/>
<protein>
    <recommendedName>
        <fullName evidence="3">Lipoprotein</fullName>
    </recommendedName>
</protein>
<evidence type="ECO:0008006" key="3">
    <source>
        <dbReference type="Google" id="ProtNLM"/>
    </source>
</evidence>
<accession>A0A851GSP1</accession>
<dbReference type="RefSeq" id="WP_178935296.1">
    <property type="nucleotide sequence ID" value="NZ_JACBAZ010000041.1"/>
</dbReference>
<reference evidence="1 2" key="1">
    <citation type="submission" date="2020-07" db="EMBL/GenBank/DDBJ databases">
        <title>Roseicoccus Jingziensis gen. nov., sp. nov., isolated from coastal seawater.</title>
        <authorList>
            <person name="Feng X."/>
        </authorList>
    </citation>
    <scope>NUCLEOTIDE SEQUENCE [LARGE SCALE GENOMIC DNA]</scope>
    <source>
        <strain evidence="1 2">N1E253</strain>
    </source>
</reference>
<evidence type="ECO:0000313" key="1">
    <source>
        <dbReference type="EMBL" id="NWK57800.1"/>
    </source>
</evidence>
<comment type="caution">
    <text evidence="1">The sequence shown here is derived from an EMBL/GenBank/DDBJ whole genome shotgun (WGS) entry which is preliminary data.</text>
</comment>
<dbReference type="Proteomes" id="UP000557872">
    <property type="component" value="Unassembled WGS sequence"/>
</dbReference>
<evidence type="ECO:0000313" key="2">
    <source>
        <dbReference type="Proteomes" id="UP000557872"/>
    </source>
</evidence>
<dbReference type="EMBL" id="JACBAZ010000041">
    <property type="protein sequence ID" value="NWK57800.1"/>
    <property type="molecule type" value="Genomic_DNA"/>
</dbReference>
<dbReference type="PROSITE" id="PS51257">
    <property type="entry name" value="PROKAR_LIPOPROTEIN"/>
    <property type="match status" value="1"/>
</dbReference>
<organism evidence="1 2">
    <name type="scientific">Oceaniferula marina</name>
    <dbReference type="NCBI Taxonomy" id="2748318"/>
    <lineage>
        <taxon>Bacteria</taxon>
        <taxon>Pseudomonadati</taxon>
        <taxon>Verrucomicrobiota</taxon>
        <taxon>Verrucomicrobiia</taxon>
        <taxon>Verrucomicrobiales</taxon>
        <taxon>Verrucomicrobiaceae</taxon>
        <taxon>Oceaniferula</taxon>
    </lineage>
</organism>
<gene>
    <name evidence="1" type="ORF">HW115_19430</name>
</gene>
<keyword evidence="2" id="KW-1185">Reference proteome</keyword>
<name>A0A851GSP1_9BACT</name>